<dbReference type="AlphaFoldDB" id="A0A133UJN6"/>
<dbReference type="Pfam" id="PF01865">
    <property type="entry name" value="PhoU_div"/>
    <property type="match status" value="1"/>
</dbReference>
<name>A0A133UJN6_9EURY</name>
<evidence type="ECO:0008006" key="4">
    <source>
        <dbReference type="Google" id="ProtNLM"/>
    </source>
</evidence>
<dbReference type="SUPFAM" id="SSF109755">
    <property type="entry name" value="PhoU-like"/>
    <property type="match status" value="1"/>
</dbReference>
<proteinExistence type="inferred from homology"/>
<organism evidence="2 3">
    <name type="scientific">candidate division MSBL1 archaeon SCGC-AAA259I09</name>
    <dbReference type="NCBI Taxonomy" id="1698267"/>
    <lineage>
        <taxon>Archaea</taxon>
        <taxon>Methanobacteriati</taxon>
        <taxon>Methanobacteriota</taxon>
        <taxon>candidate division MSBL1</taxon>
    </lineage>
</organism>
<evidence type="ECO:0000256" key="1">
    <source>
        <dbReference type="ARBA" id="ARBA00008591"/>
    </source>
</evidence>
<dbReference type="InterPro" id="IPR018445">
    <property type="entry name" value="Put_Phosphate_transp_reg"/>
</dbReference>
<protein>
    <recommendedName>
        <fullName evidence="4">Phosphate transport regulator</fullName>
    </recommendedName>
</protein>
<evidence type="ECO:0000313" key="3">
    <source>
        <dbReference type="Proteomes" id="UP000070463"/>
    </source>
</evidence>
<dbReference type="EMBL" id="LHXR01000186">
    <property type="protein sequence ID" value="KXA94424.1"/>
    <property type="molecule type" value="Genomic_DNA"/>
</dbReference>
<dbReference type="InterPro" id="IPR002727">
    <property type="entry name" value="DUF47"/>
</dbReference>
<keyword evidence="3" id="KW-1185">Reference proteome</keyword>
<dbReference type="InterPro" id="IPR038078">
    <property type="entry name" value="PhoU-like_sf"/>
</dbReference>
<sequence>MTPERSVAWLGREKERRALDFCLQHIDKIIETVEAMDETVYSFSKGSTEFKKKSEKVLDKEREADRIQEKIINELSKGRYLPLSREKIIRLSITAEHIADNARAAAVKLTYLNPRNIDEDIRDGLSQLSHFSSESVKILKEAYTLLLKDEDIEATINKTEEVEKMEEKIDYFRANELIPRIVNWADEFHRPGTTIHLIQTEENIEEVSDQVENTADAIREIALGSM</sequence>
<dbReference type="Gene3D" id="1.20.58.220">
    <property type="entry name" value="Phosphate transport system protein phou homolog 2, domain 2"/>
    <property type="match status" value="1"/>
</dbReference>
<dbReference type="PANTHER" id="PTHR36536">
    <property type="entry name" value="UPF0111 PROTEIN HI_1603"/>
    <property type="match status" value="1"/>
</dbReference>
<dbReference type="Proteomes" id="UP000070463">
    <property type="component" value="Unassembled WGS sequence"/>
</dbReference>
<reference evidence="2 3" key="1">
    <citation type="journal article" date="2016" name="Sci. Rep.">
        <title>Metabolic traits of an uncultured archaeal lineage -MSBL1- from brine pools of the Red Sea.</title>
        <authorList>
            <person name="Mwirichia R."/>
            <person name="Alam I."/>
            <person name="Rashid M."/>
            <person name="Vinu M."/>
            <person name="Ba-Alawi W."/>
            <person name="Anthony Kamau A."/>
            <person name="Kamanda Ngugi D."/>
            <person name="Goker M."/>
            <person name="Klenk H.P."/>
            <person name="Bajic V."/>
            <person name="Stingl U."/>
        </authorList>
    </citation>
    <scope>NUCLEOTIDE SEQUENCE [LARGE SCALE GENOMIC DNA]</scope>
    <source>
        <strain evidence="2">SCGC-AAA259I09</strain>
    </source>
</reference>
<comment type="similarity">
    <text evidence="1">Belongs to the UPF0111 family.</text>
</comment>
<gene>
    <name evidence="2" type="ORF">AKJ37_07620</name>
</gene>
<dbReference type="PANTHER" id="PTHR36536:SF3">
    <property type="entry name" value="UPF0111 PROTEIN HI_1603"/>
    <property type="match status" value="1"/>
</dbReference>
<comment type="caution">
    <text evidence="2">The sequence shown here is derived from an EMBL/GenBank/DDBJ whole genome shotgun (WGS) entry which is preliminary data.</text>
</comment>
<evidence type="ECO:0000313" key="2">
    <source>
        <dbReference type="EMBL" id="KXA94424.1"/>
    </source>
</evidence>
<accession>A0A133UJN6</accession>